<dbReference type="Gene3D" id="3.70.10.10">
    <property type="match status" value="1"/>
</dbReference>
<dbReference type="EMBL" id="JI178620">
    <property type="protein sequence ID" value="ADY48091.1"/>
    <property type="molecule type" value="mRNA"/>
</dbReference>
<evidence type="ECO:0000313" key="6">
    <source>
        <dbReference type="EMBL" id="ADY48091.1"/>
    </source>
</evidence>
<reference evidence="6" key="1">
    <citation type="journal article" date="2011" name="Genome Res.">
        <title>Deep small RNA sequencing from the nematode Ascaris reveals conservation, functional diversification, and novel developmental profiles.</title>
        <authorList>
            <person name="Wang J."/>
            <person name="Czech B."/>
            <person name="Crunk A."/>
            <person name="Wallace A."/>
            <person name="Mitreva M."/>
            <person name="Hannon G.J."/>
            <person name="Davis R.E."/>
        </authorList>
    </citation>
    <scope>NUCLEOTIDE SEQUENCE</scope>
</reference>
<name>F1LD87_ASCSU</name>
<sequence>MLFQLSGVQNTMMFDGNGDMQSGQQHVMELKMENAREVHPIVRALMFREHATIDVTNNGLRVIVDDQSCLQAIAYVKSDLFSSFIVREPSVTFGIPIAILTVLC</sequence>
<evidence type="ECO:0000256" key="2">
    <source>
        <dbReference type="ARBA" id="ARBA00010991"/>
    </source>
</evidence>
<dbReference type="GO" id="GO:0006281">
    <property type="term" value="P:DNA repair"/>
    <property type="evidence" value="ECO:0007669"/>
    <property type="project" value="UniProtKB-KW"/>
</dbReference>
<comment type="subcellular location">
    <subcellularLocation>
        <location evidence="1">Nucleus</location>
    </subcellularLocation>
</comment>
<accession>F1LD87</accession>
<evidence type="ECO:0000256" key="3">
    <source>
        <dbReference type="ARBA" id="ARBA00022763"/>
    </source>
</evidence>
<keyword evidence="5" id="KW-0539">Nucleus</keyword>
<dbReference type="InterPro" id="IPR003021">
    <property type="entry name" value="Rad1_Rec1_Rad17"/>
</dbReference>
<comment type="similarity">
    <text evidence="2">Belongs to the rad1 family.</text>
</comment>
<evidence type="ECO:0000256" key="5">
    <source>
        <dbReference type="ARBA" id="ARBA00023242"/>
    </source>
</evidence>
<dbReference type="GO" id="GO:0000077">
    <property type="term" value="P:DNA damage checkpoint signaling"/>
    <property type="evidence" value="ECO:0007669"/>
    <property type="project" value="InterPro"/>
</dbReference>
<dbReference type="Pfam" id="PF02144">
    <property type="entry name" value="Rad1"/>
    <property type="match status" value="1"/>
</dbReference>
<dbReference type="PANTHER" id="PTHR10870:SF0">
    <property type="entry name" value="CELL CYCLE CHECKPOINT PROTEIN RAD1"/>
    <property type="match status" value="1"/>
</dbReference>
<dbReference type="PANTHER" id="PTHR10870">
    <property type="entry name" value="CELL CYCLE CHECKPOINT PROTEIN RAD1"/>
    <property type="match status" value="1"/>
</dbReference>
<evidence type="ECO:0000256" key="1">
    <source>
        <dbReference type="ARBA" id="ARBA00004123"/>
    </source>
</evidence>
<dbReference type="GO" id="GO:0030896">
    <property type="term" value="C:checkpoint clamp complex"/>
    <property type="evidence" value="ECO:0007669"/>
    <property type="project" value="TreeGrafter"/>
</dbReference>
<dbReference type="AlphaFoldDB" id="F1LD87"/>
<protein>
    <submittedName>
        <fullName evidence="6">Cell cycle checkpoint protein RAD1</fullName>
    </submittedName>
</protein>
<evidence type="ECO:0000256" key="4">
    <source>
        <dbReference type="ARBA" id="ARBA00023204"/>
    </source>
</evidence>
<keyword evidence="3" id="KW-0227">DNA damage</keyword>
<keyword evidence="4" id="KW-0234">DNA repair</keyword>
<dbReference type="PRINTS" id="PR01245">
    <property type="entry name" value="RAD1REC1"/>
</dbReference>
<organism evidence="6">
    <name type="scientific">Ascaris suum</name>
    <name type="common">Pig roundworm</name>
    <name type="synonym">Ascaris lumbricoides</name>
    <dbReference type="NCBI Taxonomy" id="6253"/>
    <lineage>
        <taxon>Eukaryota</taxon>
        <taxon>Metazoa</taxon>
        <taxon>Ecdysozoa</taxon>
        <taxon>Nematoda</taxon>
        <taxon>Chromadorea</taxon>
        <taxon>Rhabditida</taxon>
        <taxon>Spirurina</taxon>
        <taxon>Ascaridomorpha</taxon>
        <taxon>Ascaridoidea</taxon>
        <taxon>Ascarididae</taxon>
        <taxon>Ascaris</taxon>
    </lineage>
</organism>
<proteinExistence type="evidence at transcript level"/>